<reference evidence="1 2" key="1">
    <citation type="journal article" date="2014" name="Genome Biol. Evol.">
        <title>The genome of the myxosporean Thelohanellus kitauei shows adaptations to nutrient acquisition within its fish host.</title>
        <authorList>
            <person name="Yang Y."/>
            <person name="Xiong J."/>
            <person name="Zhou Z."/>
            <person name="Huo F."/>
            <person name="Miao W."/>
            <person name="Ran C."/>
            <person name="Liu Y."/>
            <person name="Zhang J."/>
            <person name="Feng J."/>
            <person name="Wang M."/>
            <person name="Wang M."/>
            <person name="Wang L."/>
            <person name="Yao B."/>
        </authorList>
    </citation>
    <scope>NUCLEOTIDE SEQUENCE [LARGE SCALE GENOMIC DNA]</scope>
    <source>
        <strain evidence="1">Wuqing</strain>
    </source>
</reference>
<gene>
    <name evidence="1" type="ORF">RF11_14144</name>
</gene>
<name>A0A0C2IYT2_THEKT</name>
<dbReference type="Proteomes" id="UP000031668">
    <property type="component" value="Unassembled WGS sequence"/>
</dbReference>
<sequence length="300" mass="35182">MLNNNDSETIKEAIEHYMVSTSSQDLVVQMNGVKNIKSHILYQFFSKRFPTNRCNKFRMLSQVGPDSKGYHNSGLCRVQLSENENQIKNKYSSTKDEDIAWLLFIICRVFHGLKLLDGVEFNISKFYINTDSIFLVEINKRDYLQVFPRMSQKWKGIVKGSENSINIDTIDKLILMASIFAIDLSKKMKHAVNGFGKFEIFKIIKHRFNVLYLTLVTFPIIDHSAKSWLRAILIELHDSVQKYIEKTLLNDMSFENRLFMTQYFIKSHVTLHIEISDCDNEKIHRFLTKLSEKKQRSIVY</sequence>
<organism evidence="1 2">
    <name type="scientific">Thelohanellus kitauei</name>
    <name type="common">Myxosporean</name>
    <dbReference type="NCBI Taxonomy" id="669202"/>
    <lineage>
        <taxon>Eukaryota</taxon>
        <taxon>Metazoa</taxon>
        <taxon>Cnidaria</taxon>
        <taxon>Myxozoa</taxon>
        <taxon>Myxosporea</taxon>
        <taxon>Bivalvulida</taxon>
        <taxon>Platysporina</taxon>
        <taxon>Myxobolidae</taxon>
        <taxon>Thelohanellus</taxon>
    </lineage>
</organism>
<dbReference type="EMBL" id="JWZT01005158">
    <property type="protein sequence ID" value="KII61987.1"/>
    <property type="molecule type" value="Genomic_DNA"/>
</dbReference>
<dbReference type="AlphaFoldDB" id="A0A0C2IYT2"/>
<evidence type="ECO:0000313" key="1">
    <source>
        <dbReference type="EMBL" id="KII61987.1"/>
    </source>
</evidence>
<evidence type="ECO:0000313" key="2">
    <source>
        <dbReference type="Proteomes" id="UP000031668"/>
    </source>
</evidence>
<proteinExistence type="predicted"/>
<keyword evidence="2" id="KW-1185">Reference proteome</keyword>
<accession>A0A0C2IYT2</accession>
<protein>
    <submittedName>
        <fullName evidence="1">Uncharacterized protein</fullName>
    </submittedName>
</protein>
<comment type="caution">
    <text evidence="1">The sequence shown here is derived from an EMBL/GenBank/DDBJ whole genome shotgun (WGS) entry which is preliminary data.</text>
</comment>